<keyword evidence="2" id="KW-1185">Reference proteome</keyword>
<dbReference type="Proteomes" id="UP001595758">
    <property type="component" value="Unassembled WGS sequence"/>
</dbReference>
<evidence type="ECO:0000313" key="2">
    <source>
        <dbReference type="Proteomes" id="UP001595758"/>
    </source>
</evidence>
<dbReference type="RefSeq" id="WP_382340966.1">
    <property type="nucleotide sequence ID" value="NZ_JBHSAB010000002.1"/>
</dbReference>
<gene>
    <name evidence="1" type="ORF">ACFORL_02985</name>
</gene>
<proteinExistence type="predicted"/>
<name>A0ABV8CCL0_9GAMM</name>
<evidence type="ECO:0000313" key="1">
    <source>
        <dbReference type="EMBL" id="MFC3908044.1"/>
    </source>
</evidence>
<comment type="caution">
    <text evidence="1">The sequence shown here is derived from an EMBL/GenBank/DDBJ whole genome shotgun (WGS) entry which is preliminary data.</text>
</comment>
<dbReference type="SUPFAM" id="SSF56112">
    <property type="entry name" value="Protein kinase-like (PK-like)"/>
    <property type="match status" value="1"/>
</dbReference>
<organism evidence="1 2">
    <name type="scientific">Legionella dresdenensis</name>
    <dbReference type="NCBI Taxonomy" id="450200"/>
    <lineage>
        <taxon>Bacteria</taxon>
        <taxon>Pseudomonadati</taxon>
        <taxon>Pseudomonadota</taxon>
        <taxon>Gammaproteobacteria</taxon>
        <taxon>Legionellales</taxon>
        <taxon>Legionellaceae</taxon>
        <taxon>Legionella</taxon>
    </lineage>
</organism>
<accession>A0ABV8CCL0</accession>
<dbReference type="EMBL" id="JBHSAB010000002">
    <property type="protein sequence ID" value="MFC3908044.1"/>
    <property type="molecule type" value="Genomic_DNA"/>
</dbReference>
<reference evidence="2" key="1">
    <citation type="journal article" date="2019" name="Int. J. Syst. Evol. Microbiol.">
        <title>The Global Catalogue of Microorganisms (GCM) 10K type strain sequencing project: providing services to taxonomists for standard genome sequencing and annotation.</title>
        <authorList>
            <consortium name="The Broad Institute Genomics Platform"/>
            <consortium name="The Broad Institute Genome Sequencing Center for Infectious Disease"/>
            <person name="Wu L."/>
            <person name="Ma J."/>
        </authorList>
    </citation>
    <scope>NUCLEOTIDE SEQUENCE [LARGE SCALE GENOMIC DNA]</scope>
    <source>
        <strain evidence="2">CCUG 59858</strain>
    </source>
</reference>
<dbReference type="Gene3D" id="3.30.200.20">
    <property type="entry name" value="Phosphorylase Kinase, domain 1"/>
    <property type="match status" value="1"/>
</dbReference>
<dbReference type="PANTHER" id="PTHR22603">
    <property type="entry name" value="CHOLINE/ETHANOALAMINE KINASE"/>
    <property type="match status" value="1"/>
</dbReference>
<sequence length="349" mass="39881">MPKIRISNLPSGISEKQLKKSLSLLNRTRFFKSAEQITLSYLGGITNHGLKDNTRNLFIRVPGRDSGHLIDRRAEADTITKLVSHSLYPGGGEVYSEGEMSGYKVEPFIEGETLQFDTFHMHQQQVLPVLKQLHDSNIEFNNEFNIFTRLNLMSDTLQVNGIQAVPCFADGHLSSIALDKIKVHIEELHRKMSQLFCKQIALSPCHNDITPTNFIKLASPVAGRNYQIIDWEYAGMNDRMYDLAILAAMSELTFEQQTAFALSYFNSQDEELYAEEIKRLQFYTPLVKLYYGLWSALQIAMCNESTSINELREGWGPQSISVFLEQYHSDEYQAIINGEYVNCLMSRRP</sequence>
<dbReference type="Gene3D" id="3.90.1200.10">
    <property type="match status" value="1"/>
</dbReference>
<dbReference type="CDD" id="cd05151">
    <property type="entry name" value="ChoK-like"/>
    <property type="match status" value="1"/>
</dbReference>
<dbReference type="InterPro" id="IPR011009">
    <property type="entry name" value="Kinase-like_dom_sf"/>
</dbReference>
<protein>
    <submittedName>
        <fullName evidence="1">Phosphotransferase</fullName>
    </submittedName>
</protein>
<dbReference type="Pfam" id="PF01633">
    <property type="entry name" value="Choline_kinase"/>
    <property type="match status" value="1"/>
</dbReference>
<dbReference type="PANTHER" id="PTHR22603:SF66">
    <property type="entry name" value="ETHANOLAMINE KINASE"/>
    <property type="match status" value="1"/>
</dbReference>